<dbReference type="Proteomes" id="UP000288279">
    <property type="component" value="Unassembled WGS sequence"/>
</dbReference>
<dbReference type="SMART" id="SM00052">
    <property type="entry name" value="EAL"/>
    <property type="match status" value="1"/>
</dbReference>
<accession>A0A432ZJU6</accession>
<dbReference type="Pfam" id="PF08447">
    <property type="entry name" value="PAS_3"/>
    <property type="match status" value="1"/>
</dbReference>
<dbReference type="Gene3D" id="3.20.20.450">
    <property type="entry name" value="EAL domain"/>
    <property type="match status" value="1"/>
</dbReference>
<dbReference type="InterPro" id="IPR052155">
    <property type="entry name" value="Biofilm_reg_signaling"/>
</dbReference>
<dbReference type="SMART" id="SM00086">
    <property type="entry name" value="PAC"/>
    <property type="match status" value="2"/>
</dbReference>
<reference evidence="7 8" key="1">
    <citation type="journal article" date="2011" name="Front. Microbiol.">
        <title>Genomic signatures of strain selection and enhancement in Bacillus atrophaeus var. globigii, a historical biowarfare simulant.</title>
        <authorList>
            <person name="Gibbons H.S."/>
            <person name="Broomall S.M."/>
            <person name="McNew L.A."/>
            <person name="Daligault H."/>
            <person name="Chapman C."/>
            <person name="Bruce D."/>
            <person name="Karavis M."/>
            <person name="Krepps M."/>
            <person name="McGregor P.A."/>
            <person name="Hong C."/>
            <person name="Park K.H."/>
            <person name="Akmal A."/>
            <person name="Feldman A."/>
            <person name="Lin J.S."/>
            <person name="Chang W.E."/>
            <person name="Higgs B.W."/>
            <person name="Demirev P."/>
            <person name="Lindquist J."/>
            <person name="Liem A."/>
            <person name="Fochler E."/>
            <person name="Read T.D."/>
            <person name="Tapia R."/>
            <person name="Johnson S."/>
            <person name="Bishop-Lilly K.A."/>
            <person name="Detter C."/>
            <person name="Han C."/>
            <person name="Sozhamannan S."/>
            <person name="Rosenzweig C.N."/>
            <person name="Skowronski E.W."/>
        </authorList>
    </citation>
    <scope>NUCLEOTIDE SEQUENCE [LARGE SCALE GENOMIC DNA]</scope>
    <source>
        <strain evidence="7 8">PIT1</strain>
    </source>
</reference>
<evidence type="ECO:0000259" key="4">
    <source>
        <dbReference type="PROSITE" id="PS50113"/>
    </source>
</evidence>
<dbReference type="SUPFAM" id="SSF55073">
    <property type="entry name" value="Nucleotide cyclase"/>
    <property type="match status" value="1"/>
</dbReference>
<dbReference type="Pfam" id="PF00990">
    <property type="entry name" value="GGDEF"/>
    <property type="match status" value="1"/>
</dbReference>
<dbReference type="PANTHER" id="PTHR44757">
    <property type="entry name" value="DIGUANYLATE CYCLASE DGCP"/>
    <property type="match status" value="1"/>
</dbReference>
<dbReference type="AlphaFoldDB" id="A0A432ZJU6"/>
<dbReference type="SUPFAM" id="SSF141868">
    <property type="entry name" value="EAL domain-like"/>
    <property type="match status" value="1"/>
</dbReference>
<dbReference type="InterPro" id="IPR043128">
    <property type="entry name" value="Rev_trsase/Diguanyl_cyclase"/>
</dbReference>
<dbReference type="PROSITE" id="PS50113">
    <property type="entry name" value="PAC"/>
    <property type="match status" value="1"/>
</dbReference>
<dbReference type="InterPro" id="IPR001633">
    <property type="entry name" value="EAL_dom"/>
</dbReference>
<keyword evidence="2" id="KW-0732">Signal</keyword>
<dbReference type="EMBL" id="PIQG01000002">
    <property type="protein sequence ID" value="RUO78238.1"/>
    <property type="molecule type" value="Genomic_DNA"/>
</dbReference>
<protein>
    <recommendedName>
        <fullName evidence="9">GGDEF domain-containing protein</fullName>
    </recommendedName>
</protein>
<feature type="domain" description="EAL" evidence="5">
    <location>
        <begin position="607"/>
        <end position="861"/>
    </location>
</feature>
<dbReference type="Gene3D" id="3.30.450.20">
    <property type="entry name" value="PAS domain"/>
    <property type="match status" value="2"/>
</dbReference>
<dbReference type="SUPFAM" id="SSF55785">
    <property type="entry name" value="PYP-like sensor domain (PAS domain)"/>
    <property type="match status" value="2"/>
</dbReference>
<dbReference type="Pfam" id="PF00563">
    <property type="entry name" value="EAL"/>
    <property type="match status" value="1"/>
</dbReference>
<evidence type="ECO:0000259" key="3">
    <source>
        <dbReference type="PROSITE" id="PS50112"/>
    </source>
</evidence>
<feature type="signal peptide" evidence="2">
    <location>
        <begin position="1"/>
        <end position="22"/>
    </location>
</feature>
<sequence>MKHFLLAVSCLLVSLLSVPAQAFQPSYDEWQVELITLRLANQPIDATALDARNRPQLYNTETLYLPEIDKPFSIEFGAPYAPNASQLYYRYKLEGVDQDWIFTDASFRRATYTNLPFGQHSFRVSASIDGQLWLGERAIILDVARPLWLSYWAIALYLMLAFAIIYVVVVALRSKRKALKQLRDSEERLKLSLWGSGDLLWDWDMTTEQLHCHNSWRDFPEFPLDQIRHKNSVHPTPTQLGAIHPNDRERVRTELEAYLYHQSESYESTYRVRGAKGWVWVLDRGKIVARDEQQRPLRMTGTLKDITPLVAAEERLKMLAASITNISDGVCIYDEQFRVVETNQSFTRITGYQRDEIVGSPLTFKLYNRDYLEQVKAMLALHGTWHSEIEDLRKDGLQYQMDLTIDAIRDDSGTISHYVATFSDITDRKHKERELRRLANTDTLTGLPNRSYFQVTHSNLVRKRIAHALLVFDLDDFKKINDSLGHEVGDHLLLQAAERISDVARAQDTVYRIGGDEFALLLEDTTNIHTITQAANRILDTLRLPFNIRGEDVVISGSIGIVVYPADGETSQELLQNADTAMYHTKSRGGNAYHFFNESMNRNAVRRLHVESQLRHALKHNYLQVHYQAKVSLKDHRYVGLEALVRLDIPGAEVISPAEFIPLAEETGLIIDVGERVLRQTCRDMRNWIAADQVTGRVAVNLSARQFLQPDLTQRIKTILAEEGLPPHYLELEITEGVVMENPERAIQIMSELHQTGIHLALDDFGTGYSSLAYLKRFPIQTLKIDKAFIDDIHSAERDRNMVASIVGMAHNLGLSVVAEGVVDYQQAQILAGLNCEYAQGYLYAQPLSGEKFLEHISTPLQAPKSYLLN</sequence>
<proteinExistence type="predicted"/>
<dbReference type="InterPro" id="IPR013783">
    <property type="entry name" value="Ig-like_fold"/>
</dbReference>
<evidence type="ECO:0008006" key="9">
    <source>
        <dbReference type="Google" id="ProtNLM"/>
    </source>
</evidence>
<dbReference type="CDD" id="cd00130">
    <property type="entry name" value="PAS"/>
    <property type="match status" value="2"/>
</dbReference>
<dbReference type="InterPro" id="IPR029787">
    <property type="entry name" value="Nucleotide_cyclase"/>
</dbReference>
<dbReference type="SMART" id="SM00267">
    <property type="entry name" value="GGDEF"/>
    <property type="match status" value="1"/>
</dbReference>
<evidence type="ECO:0000259" key="6">
    <source>
        <dbReference type="PROSITE" id="PS50887"/>
    </source>
</evidence>
<dbReference type="InterPro" id="IPR000700">
    <property type="entry name" value="PAS-assoc_C"/>
</dbReference>
<dbReference type="SMART" id="SM00091">
    <property type="entry name" value="PAS"/>
    <property type="match status" value="2"/>
</dbReference>
<dbReference type="InterPro" id="IPR035965">
    <property type="entry name" value="PAS-like_dom_sf"/>
</dbReference>
<feature type="domain" description="GGDEF" evidence="6">
    <location>
        <begin position="465"/>
        <end position="598"/>
    </location>
</feature>
<dbReference type="OrthoDB" id="9804951at2"/>
<dbReference type="Pfam" id="PF07495">
    <property type="entry name" value="Y_Y_Y"/>
    <property type="match status" value="1"/>
</dbReference>
<organism evidence="7 8">
    <name type="scientific">Pseudidiomarina taiwanensis</name>
    <dbReference type="NCBI Taxonomy" id="337250"/>
    <lineage>
        <taxon>Bacteria</taxon>
        <taxon>Pseudomonadati</taxon>
        <taxon>Pseudomonadota</taxon>
        <taxon>Gammaproteobacteria</taxon>
        <taxon>Alteromonadales</taxon>
        <taxon>Idiomarinaceae</taxon>
        <taxon>Pseudidiomarina</taxon>
    </lineage>
</organism>
<gene>
    <name evidence="7" type="ORF">CWI83_04165</name>
</gene>
<dbReference type="InterPro" id="IPR035919">
    <property type="entry name" value="EAL_sf"/>
</dbReference>
<evidence type="ECO:0000313" key="8">
    <source>
        <dbReference type="Proteomes" id="UP000288279"/>
    </source>
</evidence>
<dbReference type="NCBIfam" id="TIGR00229">
    <property type="entry name" value="sensory_box"/>
    <property type="match status" value="1"/>
</dbReference>
<feature type="transmembrane region" description="Helical" evidence="1">
    <location>
        <begin position="151"/>
        <end position="172"/>
    </location>
</feature>
<dbReference type="Pfam" id="PF13426">
    <property type="entry name" value="PAS_9"/>
    <property type="match status" value="1"/>
</dbReference>
<keyword evidence="1" id="KW-0472">Membrane</keyword>
<dbReference type="NCBIfam" id="TIGR00254">
    <property type="entry name" value="GGDEF"/>
    <property type="match status" value="1"/>
</dbReference>
<dbReference type="PROSITE" id="PS50887">
    <property type="entry name" value="GGDEF"/>
    <property type="match status" value="1"/>
</dbReference>
<keyword evidence="8" id="KW-1185">Reference proteome</keyword>
<dbReference type="PROSITE" id="PS50112">
    <property type="entry name" value="PAS"/>
    <property type="match status" value="1"/>
</dbReference>
<evidence type="ECO:0000256" key="1">
    <source>
        <dbReference type="SAM" id="Phobius"/>
    </source>
</evidence>
<evidence type="ECO:0000256" key="2">
    <source>
        <dbReference type="SAM" id="SignalP"/>
    </source>
</evidence>
<dbReference type="InterPro" id="IPR013655">
    <property type="entry name" value="PAS_fold_3"/>
</dbReference>
<dbReference type="CDD" id="cd01948">
    <property type="entry name" value="EAL"/>
    <property type="match status" value="1"/>
</dbReference>
<dbReference type="RefSeq" id="WP_126826169.1">
    <property type="nucleotide sequence ID" value="NZ_PIQG01000002.1"/>
</dbReference>
<evidence type="ECO:0000313" key="7">
    <source>
        <dbReference type="EMBL" id="RUO78238.1"/>
    </source>
</evidence>
<feature type="chain" id="PRO_5019493724" description="GGDEF domain-containing protein" evidence="2">
    <location>
        <begin position="23"/>
        <end position="870"/>
    </location>
</feature>
<dbReference type="Gene3D" id="3.30.70.270">
    <property type="match status" value="1"/>
</dbReference>
<comment type="caution">
    <text evidence="7">The sequence shown here is derived from an EMBL/GenBank/DDBJ whole genome shotgun (WGS) entry which is preliminary data.</text>
</comment>
<dbReference type="PANTHER" id="PTHR44757:SF2">
    <property type="entry name" value="BIOFILM ARCHITECTURE MAINTENANCE PROTEIN MBAA"/>
    <property type="match status" value="1"/>
</dbReference>
<feature type="domain" description="PAC" evidence="4">
    <location>
        <begin position="385"/>
        <end position="437"/>
    </location>
</feature>
<dbReference type="Gene3D" id="2.60.40.10">
    <property type="entry name" value="Immunoglobulins"/>
    <property type="match status" value="1"/>
</dbReference>
<dbReference type="InterPro" id="IPR000160">
    <property type="entry name" value="GGDEF_dom"/>
</dbReference>
<feature type="domain" description="PAS" evidence="3">
    <location>
        <begin position="312"/>
        <end position="379"/>
    </location>
</feature>
<dbReference type="InterPro" id="IPR011123">
    <property type="entry name" value="Y_Y_Y"/>
</dbReference>
<dbReference type="CDD" id="cd01949">
    <property type="entry name" value="GGDEF"/>
    <property type="match status" value="1"/>
</dbReference>
<dbReference type="InterPro" id="IPR000014">
    <property type="entry name" value="PAS"/>
</dbReference>
<dbReference type="InterPro" id="IPR001610">
    <property type="entry name" value="PAC"/>
</dbReference>
<keyword evidence="1" id="KW-1133">Transmembrane helix</keyword>
<keyword evidence="1" id="KW-0812">Transmembrane</keyword>
<evidence type="ECO:0000259" key="5">
    <source>
        <dbReference type="PROSITE" id="PS50883"/>
    </source>
</evidence>
<dbReference type="PROSITE" id="PS50883">
    <property type="entry name" value="EAL"/>
    <property type="match status" value="1"/>
</dbReference>
<name>A0A432ZJU6_9GAMM</name>